<name>A0A0G0Q2W3_9BACT</name>
<gene>
    <name evidence="1" type="ORF">UT63_C0063G0014</name>
</gene>
<accession>A0A0G0Q2W3</accession>
<sequence>MRNRYLAYLILLVVLVGGGIYLASNYMSNQYIIPEVGQGGGPVNTGNTGIGNTGTGDLSPTSAQNNMMVITLSPVNTTYNQSGVAKLEENGGQVKVTLDLNQVSGLDLPQPAHIHEGSCPDVGNVTYNLNDVVNGRSETTLNTTLSNLSSQFPLGINVHQSAADINTYTACGDLK</sequence>
<organism evidence="1 2">
    <name type="scientific">Candidatus Gottesmanbacteria bacterium GW2011_GWC2_39_8</name>
    <dbReference type="NCBI Taxonomy" id="1618450"/>
    <lineage>
        <taxon>Bacteria</taxon>
        <taxon>Candidatus Gottesmaniibacteriota</taxon>
    </lineage>
</organism>
<dbReference type="Proteomes" id="UP000034539">
    <property type="component" value="Unassembled WGS sequence"/>
</dbReference>
<evidence type="ECO:0000313" key="1">
    <source>
        <dbReference type="EMBL" id="KKR31701.1"/>
    </source>
</evidence>
<evidence type="ECO:0000313" key="2">
    <source>
        <dbReference type="Proteomes" id="UP000034539"/>
    </source>
</evidence>
<evidence type="ECO:0008006" key="3">
    <source>
        <dbReference type="Google" id="ProtNLM"/>
    </source>
</evidence>
<dbReference type="EMBL" id="LBXN01000063">
    <property type="protein sequence ID" value="KKR31701.1"/>
    <property type="molecule type" value="Genomic_DNA"/>
</dbReference>
<proteinExistence type="predicted"/>
<reference evidence="1 2" key="1">
    <citation type="journal article" date="2015" name="Nature">
        <title>rRNA introns, odd ribosomes, and small enigmatic genomes across a large radiation of phyla.</title>
        <authorList>
            <person name="Brown C.T."/>
            <person name="Hug L.A."/>
            <person name="Thomas B.C."/>
            <person name="Sharon I."/>
            <person name="Castelle C.J."/>
            <person name="Singh A."/>
            <person name="Wilkins M.J."/>
            <person name="Williams K.H."/>
            <person name="Banfield J.F."/>
        </authorList>
    </citation>
    <scope>NUCLEOTIDE SEQUENCE [LARGE SCALE GENOMIC DNA]</scope>
</reference>
<comment type="caution">
    <text evidence="1">The sequence shown here is derived from an EMBL/GenBank/DDBJ whole genome shotgun (WGS) entry which is preliminary data.</text>
</comment>
<protein>
    <recommendedName>
        <fullName evidence="3">CHRD domain-containing protein</fullName>
    </recommendedName>
</protein>
<dbReference type="AlphaFoldDB" id="A0A0G0Q2W3"/>